<dbReference type="EMBL" id="UGVC01000001">
    <property type="protein sequence ID" value="SUD91508.1"/>
    <property type="molecule type" value="Genomic_DNA"/>
</dbReference>
<name>A0A379LLS8_9GAMM</name>
<sequence>MILYITTTPYLNLLDIFEQHLPDMIRKHTTLRLMILASMPSIGSLSLAAFAAVPSTSNNSVNNDITTSQRLKPSLVGVVVNGQEVDAIDILYDARVNDLPVNETISSSTQTNHYYFVSIDDLSRLTGVVFEPIAQTNETSSATVSSTQYLIKTPIGDAQIAENSFIKKDNKNYLALSSLKKLGITADYNQADLAISLNMGWLPENIKNDSSPTRKASEKRPIDYYPSKAGILGLSFDSSVSIAENNTAPNQPQSTSRSVYANLGAFGYGLGGVWGAKAVGMENHSEKKSNNNFTDIAIDGFSTLPSDWEIDNLYWAKSGKNIATRLGTSQPNALGQGAQTSGSEFTGALVAYSNRDINRHLAYFDDNSSSLLQNTNQDYQHIIGVGEPGGVAELRIDGRTIARVQIGLDGRYEFLNLDVNQLNLIDNLVEIAIFAYPLARQPLEVRPVFLGKRRTNAATNELLLEAGFGRAGNAFNSNDNNNDTAAHIYAEYGLSNRLAIRGGANTNLQNSKDDDDSISWHTGLNYTPSAYSNIDLSYANTPSQNLWQAQIQYNLAKLWANYQYNLREYDSTRTTSQGKQRDQLHQLFLNYQPSSNTSITLNQYYEDIANIINADNYYAYAGVNHQFSPSMNGGLNWDTRGDRYNYRLSWQDINRKADDNRLTRNTVGLSGDNDSDTVSLRHQFSDQTSLGQSISYRHGQSDLLYQGDINHRMNGMGLSVDNTSPLRQLSSILSLGYSLYDNKVGWQADWQLIHQNSVNFSLGYKHKYVDSISTDRLDGLLIDEGGFIRDNSLPAWTQNNYLYARLSFDMFKAPKQGLKLGNYPRQNLGSVIVDIAHPAEPQIGSEAMTFTLDNQKVDASLLGSSDTSSQYLISNIKAGEYTLNMDAKDLPLEYSTVELPTPRIRVANYSPTSVPINLQKTYGISGKLASAKQDIEIGIYQGNQLIQSTTSGSFGYFQMFGLPSATYTLKSPGYQEQQVVIDDDFVMQIVLQPTD</sequence>
<accession>A0A379LLS8</accession>
<proteinExistence type="predicted"/>
<protein>
    <submittedName>
        <fullName evidence="1">Uncharacterized protein</fullName>
    </submittedName>
</protein>
<dbReference type="STRING" id="1123034.GCA_000685805_00216"/>
<evidence type="ECO:0000313" key="1">
    <source>
        <dbReference type="EMBL" id="SUD91508.1"/>
    </source>
</evidence>
<dbReference type="Proteomes" id="UP000254123">
    <property type="component" value="Unassembled WGS sequence"/>
</dbReference>
<gene>
    <name evidence="1" type="ORF">NCTC10526_01871</name>
</gene>
<dbReference type="AlphaFoldDB" id="A0A379LLS8"/>
<evidence type="ECO:0000313" key="2">
    <source>
        <dbReference type="Proteomes" id="UP000254123"/>
    </source>
</evidence>
<reference evidence="1 2" key="1">
    <citation type="submission" date="2018-06" db="EMBL/GenBank/DDBJ databases">
        <authorList>
            <consortium name="Pathogen Informatics"/>
            <person name="Doyle S."/>
        </authorList>
    </citation>
    <scope>NUCLEOTIDE SEQUENCE [LARGE SCALE GENOMIC DNA]</scope>
    <source>
        <strain evidence="1 2">NCTC10526</strain>
    </source>
</reference>
<organism evidence="1 2">
    <name type="scientific">Psychrobacter phenylpyruvicus</name>
    <dbReference type="NCBI Taxonomy" id="29432"/>
    <lineage>
        <taxon>Bacteria</taxon>
        <taxon>Pseudomonadati</taxon>
        <taxon>Pseudomonadota</taxon>
        <taxon>Gammaproteobacteria</taxon>
        <taxon>Moraxellales</taxon>
        <taxon>Moraxellaceae</taxon>
        <taxon>Psychrobacter</taxon>
    </lineage>
</organism>
<keyword evidence="2" id="KW-1185">Reference proteome</keyword>